<organism evidence="1 2">
    <name type="scientific">Larkinella punicea</name>
    <dbReference type="NCBI Taxonomy" id="2315727"/>
    <lineage>
        <taxon>Bacteria</taxon>
        <taxon>Pseudomonadati</taxon>
        <taxon>Bacteroidota</taxon>
        <taxon>Cytophagia</taxon>
        <taxon>Cytophagales</taxon>
        <taxon>Spirosomataceae</taxon>
        <taxon>Larkinella</taxon>
    </lineage>
</organism>
<sequence length="60" mass="6779">MAGKKDRRFLKFPSIPSTRQGSLFEPVVLLFENSRCGMAQSLLVVALPVSKLIERNQINF</sequence>
<name>A0A368JSU6_9BACT</name>
<evidence type="ECO:0000313" key="2">
    <source>
        <dbReference type="Proteomes" id="UP000253383"/>
    </source>
</evidence>
<protein>
    <submittedName>
        <fullName evidence="1">Uncharacterized protein</fullName>
    </submittedName>
</protein>
<dbReference type="EMBL" id="QOWE01000007">
    <property type="protein sequence ID" value="RCR69673.1"/>
    <property type="molecule type" value="Genomic_DNA"/>
</dbReference>
<accession>A0A368JSU6</accession>
<reference evidence="1 2" key="1">
    <citation type="submission" date="2018-07" db="EMBL/GenBank/DDBJ databases">
        <title>Genome analysis of Larkinella rosea.</title>
        <authorList>
            <person name="Zhou Z."/>
            <person name="Wang G."/>
        </authorList>
    </citation>
    <scope>NUCLEOTIDE SEQUENCE [LARGE SCALE GENOMIC DNA]</scope>
    <source>
        <strain evidence="2">zzj9</strain>
    </source>
</reference>
<comment type="caution">
    <text evidence="1">The sequence shown here is derived from an EMBL/GenBank/DDBJ whole genome shotgun (WGS) entry which is preliminary data.</text>
</comment>
<evidence type="ECO:0000313" key="1">
    <source>
        <dbReference type="EMBL" id="RCR69673.1"/>
    </source>
</evidence>
<proteinExistence type="predicted"/>
<gene>
    <name evidence="1" type="ORF">DUE52_10005</name>
</gene>
<keyword evidence="2" id="KW-1185">Reference proteome</keyword>
<dbReference type="AlphaFoldDB" id="A0A368JSU6"/>
<dbReference type="Proteomes" id="UP000253383">
    <property type="component" value="Unassembled WGS sequence"/>
</dbReference>